<dbReference type="EMBL" id="JBBAXC010000011">
    <property type="protein sequence ID" value="MEI5908207.1"/>
    <property type="molecule type" value="Genomic_DNA"/>
</dbReference>
<proteinExistence type="predicted"/>
<gene>
    <name evidence="2" type="ORF">WAK64_14200</name>
</gene>
<dbReference type="PANTHER" id="PTHR23131:SF4">
    <property type="entry name" value="METALLO-BETA-LACTAMASE SUPERFAMILY POTEIN"/>
    <property type="match status" value="1"/>
</dbReference>
<dbReference type="InterPro" id="IPR050662">
    <property type="entry name" value="Sec-metab_biosynth-thioest"/>
</dbReference>
<evidence type="ECO:0000259" key="1">
    <source>
        <dbReference type="SMART" id="SM00849"/>
    </source>
</evidence>
<feature type="domain" description="Metallo-beta-lactamase" evidence="1">
    <location>
        <begin position="22"/>
        <end position="235"/>
    </location>
</feature>
<evidence type="ECO:0000313" key="2">
    <source>
        <dbReference type="EMBL" id="MEI5908207.1"/>
    </source>
</evidence>
<dbReference type="InterPro" id="IPR036866">
    <property type="entry name" value="RibonucZ/Hydroxyglut_hydro"/>
</dbReference>
<dbReference type="Proteomes" id="UP001312865">
    <property type="component" value="Unassembled WGS sequence"/>
</dbReference>
<protein>
    <submittedName>
        <fullName evidence="2">MBL fold metallo-hydrolase</fullName>
    </submittedName>
</protein>
<dbReference type="InterPro" id="IPR001279">
    <property type="entry name" value="Metallo-B-lactamas"/>
</dbReference>
<sequence length="322" mass="36675">MNSEWYGNIGKIVVPTPFAVGNVNAYLIKGDVLTLIDAGPKTDEAWDAMQTGLKNLGFNPQDIEQVILTHHHPDHVGLLDYFSEDVPIYGHSYNKDWLLRTDEFIQKHDDFYASLFYELGLPEQFLMFLERLKAPLKWMCQRSLTGVLAENDFIPGLPEWKVIETLGHAQSHLSFYREKDGVLLAGDHIIAHISSNPLIEPAEIMEGPRPKPQIQYNTSLNKMLDYDISTAFSGHGKEITKVHELIGRRLNRQHDRAMKVKEMLKGTPRSCFEVCQQLFPEIFKKELGLTMSETLGQLDYLVHMGDVSVTYNEKGVALYKAN</sequence>
<reference evidence="2 3" key="1">
    <citation type="journal article" date="2018" name="J. Microbiol.">
        <title>Bacillus spongiae sp. nov., isolated from sponge of Jeju Island.</title>
        <authorList>
            <person name="Lee G.E."/>
            <person name="Im W.T."/>
            <person name="Park J.S."/>
        </authorList>
    </citation>
    <scope>NUCLEOTIDE SEQUENCE [LARGE SCALE GENOMIC DNA]</scope>
    <source>
        <strain evidence="2 3">135PIL107-10</strain>
    </source>
</reference>
<dbReference type="PANTHER" id="PTHR23131">
    <property type="entry name" value="ENDORIBONUCLEASE LACTB2"/>
    <property type="match status" value="1"/>
</dbReference>
<dbReference type="Pfam" id="PF00753">
    <property type="entry name" value="Lactamase_B"/>
    <property type="match status" value="1"/>
</dbReference>
<dbReference type="SUPFAM" id="SSF56281">
    <property type="entry name" value="Metallo-hydrolase/oxidoreductase"/>
    <property type="match status" value="1"/>
</dbReference>
<dbReference type="SMART" id="SM00849">
    <property type="entry name" value="Lactamase_B"/>
    <property type="match status" value="1"/>
</dbReference>
<dbReference type="RefSeq" id="WP_336587644.1">
    <property type="nucleotide sequence ID" value="NZ_JBBAXC010000011.1"/>
</dbReference>
<name>A0ABU8HFZ4_9BACI</name>
<keyword evidence="3" id="KW-1185">Reference proteome</keyword>
<evidence type="ECO:0000313" key="3">
    <source>
        <dbReference type="Proteomes" id="UP001312865"/>
    </source>
</evidence>
<comment type="caution">
    <text evidence="2">The sequence shown here is derived from an EMBL/GenBank/DDBJ whole genome shotgun (WGS) entry which is preliminary data.</text>
</comment>
<accession>A0ABU8HFZ4</accession>
<dbReference type="Gene3D" id="3.60.15.10">
    <property type="entry name" value="Ribonuclease Z/Hydroxyacylglutathione hydrolase-like"/>
    <property type="match status" value="1"/>
</dbReference>
<organism evidence="2 3">
    <name type="scientific">Bacillus spongiae</name>
    <dbReference type="NCBI Taxonomy" id="2683610"/>
    <lineage>
        <taxon>Bacteria</taxon>
        <taxon>Bacillati</taxon>
        <taxon>Bacillota</taxon>
        <taxon>Bacilli</taxon>
        <taxon>Bacillales</taxon>
        <taxon>Bacillaceae</taxon>
        <taxon>Bacillus</taxon>
    </lineage>
</organism>